<dbReference type="InterPro" id="IPR011250">
    <property type="entry name" value="OMP/PagP_B-barrel"/>
</dbReference>
<gene>
    <name evidence="1" type="ORF">D7X12_17145</name>
</gene>
<organism evidence="1 2">
    <name type="scientific">Corallococcus sicarius</name>
    <dbReference type="NCBI Taxonomy" id="2316726"/>
    <lineage>
        <taxon>Bacteria</taxon>
        <taxon>Pseudomonadati</taxon>
        <taxon>Myxococcota</taxon>
        <taxon>Myxococcia</taxon>
        <taxon>Myxococcales</taxon>
        <taxon>Cystobacterineae</taxon>
        <taxon>Myxococcaceae</taxon>
        <taxon>Corallococcus</taxon>
    </lineage>
</organism>
<proteinExistence type="predicted"/>
<comment type="caution">
    <text evidence="1">The sequence shown here is derived from an EMBL/GenBank/DDBJ whole genome shotgun (WGS) entry which is preliminary data.</text>
</comment>
<dbReference type="SUPFAM" id="SSF56925">
    <property type="entry name" value="OMPA-like"/>
    <property type="match status" value="1"/>
</dbReference>
<reference evidence="2" key="1">
    <citation type="submission" date="2018-09" db="EMBL/GenBank/DDBJ databases">
        <authorList>
            <person name="Livingstone P.G."/>
            <person name="Whitworth D.E."/>
        </authorList>
    </citation>
    <scope>NUCLEOTIDE SEQUENCE [LARGE SCALE GENOMIC DNA]</scope>
    <source>
        <strain evidence="2">CA040B</strain>
    </source>
</reference>
<protein>
    <recommendedName>
        <fullName evidence="3">Outer membrane protein beta-barrel domain-containing protein</fullName>
    </recommendedName>
</protein>
<name>A0A3A8NL17_9BACT</name>
<dbReference type="AlphaFoldDB" id="A0A3A8NL17"/>
<sequence>MWLGIPLALALLWGWGMFRSALSLACCGLALFAAPALAESPRSLGVTVAPLGAYVLKGAEVGRSVGYTAGLGWAYRKTGAVLEVGGHLASGRHLTEVTPMAVRFVPLGDTRVRPFLGLGASLLVPHARPQPSAPDALGSRVLQVGVEFSGGVGVEVGRGFFLSGEARYQNFSAGGDPFSGDRQSLTSVFLGLGMRL</sequence>
<evidence type="ECO:0000313" key="2">
    <source>
        <dbReference type="Proteomes" id="UP000273405"/>
    </source>
</evidence>
<dbReference type="EMBL" id="RAWG01000098">
    <property type="protein sequence ID" value="RKH41865.1"/>
    <property type="molecule type" value="Genomic_DNA"/>
</dbReference>
<evidence type="ECO:0000313" key="1">
    <source>
        <dbReference type="EMBL" id="RKH41865.1"/>
    </source>
</evidence>
<keyword evidence="2" id="KW-1185">Reference proteome</keyword>
<accession>A0A3A8NL17</accession>
<evidence type="ECO:0008006" key="3">
    <source>
        <dbReference type="Google" id="ProtNLM"/>
    </source>
</evidence>
<dbReference type="Proteomes" id="UP000273405">
    <property type="component" value="Unassembled WGS sequence"/>
</dbReference>